<protein>
    <submittedName>
        <fullName evidence="2">Prostaglandin E synthase 2</fullName>
    </submittedName>
</protein>
<evidence type="ECO:0000313" key="2">
    <source>
        <dbReference type="EMBL" id="JAG32053.1"/>
    </source>
</evidence>
<organism evidence="2">
    <name type="scientific">Lygus hesperus</name>
    <name type="common">Western plant bug</name>
    <dbReference type="NCBI Taxonomy" id="30085"/>
    <lineage>
        <taxon>Eukaryota</taxon>
        <taxon>Metazoa</taxon>
        <taxon>Ecdysozoa</taxon>
        <taxon>Arthropoda</taxon>
        <taxon>Hexapoda</taxon>
        <taxon>Insecta</taxon>
        <taxon>Pterygota</taxon>
        <taxon>Neoptera</taxon>
        <taxon>Paraneoptera</taxon>
        <taxon>Hemiptera</taxon>
        <taxon>Heteroptera</taxon>
        <taxon>Panheteroptera</taxon>
        <taxon>Cimicomorpha</taxon>
        <taxon>Miridae</taxon>
        <taxon>Mirini</taxon>
        <taxon>Lygus</taxon>
    </lineage>
</organism>
<feature type="region of interest" description="Disordered" evidence="1">
    <location>
        <begin position="51"/>
        <end position="77"/>
    </location>
</feature>
<proteinExistence type="predicted"/>
<dbReference type="EMBL" id="GDHC01000775">
    <property type="protein sequence ID" value="JAQ17854.1"/>
    <property type="molecule type" value="Transcribed_RNA"/>
</dbReference>
<reference evidence="2" key="2">
    <citation type="submission" date="2014-07" db="EMBL/GenBank/DDBJ databases">
        <authorList>
            <person name="Hull J."/>
        </authorList>
    </citation>
    <scope>NUCLEOTIDE SEQUENCE</scope>
</reference>
<feature type="compositionally biased region" description="Basic residues" evidence="1">
    <location>
        <begin position="60"/>
        <end position="69"/>
    </location>
</feature>
<name>A0A0A9YLS4_LYGHE</name>
<evidence type="ECO:0000256" key="1">
    <source>
        <dbReference type="SAM" id="MobiDB-lite"/>
    </source>
</evidence>
<dbReference type="InterPro" id="IPR036282">
    <property type="entry name" value="Glutathione-S-Trfase_C_sf"/>
</dbReference>
<dbReference type="AlphaFoldDB" id="A0A0A9YLS4"/>
<dbReference type="GO" id="GO:0005739">
    <property type="term" value="C:mitochondrion"/>
    <property type="evidence" value="ECO:0007669"/>
    <property type="project" value="TreeGrafter"/>
</dbReference>
<dbReference type="SUPFAM" id="SSF47616">
    <property type="entry name" value="GST C-terminal domain-like"/>
    <property type="match status" value="1"/>
</dbReference>
<reference evidence="2" key="1">
    <citation type="journal article" date="2014" name="PLoS ONE">
        <title>Transcriptome-Based Identification of ABC Transporters in the Western Tarnished Plant Bug Lygus hesperus.</title>
        <authorList>
            <person name="Hull J.J."/>
            <person name="Chaney K."/>
            <person name="Geib S.M."/>
            <person name="Fabrick J.A."/>
            <person name="Brent C.S."/>
            <person name="Walsh D."/>
            <person name="Lavine L.C."/>
        </authorList>
    </citation>
    <scope>NUCLEOTIDE SEQUENCE</scope>
</reference>
<dbReference type="PANTHER" id="PTHR12782">
    <property type="entry name" value="MICROSOMAL PROSTAGLANDIN E SYNTHASE-2"/>
    <property type="match status" value="1"/>
</dbReference>
<gene>
    <name evidence="2" type="primary">Ptges2_1</name>
    <name evidence="2" type="ORF">CM83_99870</name>
    <name evidence="3" type="ORF">g.98199</name>
</gene>
<reference evidence="3" key="3">
    <citation type="journal article" date="2016" name="Gigascience">
        <title>De novo construction of an expanded transcriptome assembly for the western tarnished plant bug, Lygus hesperus.</title>
        <authorList>
            <person name="Tassone E.E."/>
            <person name="Geib S.M."/>
            <person name="Hall B."/>
            <person name="Fabrick J.A."/>
            <person name="Brent C.S."/>
            <person name="Hull J.J."/>
        </authorList>
    </citation>
    <scope>NUCLEOTIDE SEQUENCE</scope>
</reference>
<dbReference type="EMBL" id="GBHO01011551">
    <property type="protein sequence ID" value="JAG32053.1"/>
    <property type="molecule type" value="Transcribed_RNA"/>
</dbReference>
<dbReference type="PANTHER" id="PTHR12782:SF9">
    <property type="entry name" value="PROSTAGLANDIN E SYNTHASE 2"/>
    <property type="match status" value="1"/>
</dbReference>
<evidence type="ECO:0000313" key="3">
    <source>
        <dbReference type="EMBL" id="JAQ17854.1"/>
    </source>
</evidence>
<sequence length="139" mass="15985">MYMVAKNITKPHLIADGYLKPDDDPKTRLHEELNRFYDEIVNNKEKLQKLKKSSYASSSKAKKVNKNHGNKTESEPVFIFHGGDKPDLVDMDVFGVLQSVRGHRVYNDIMNDTRLSPWLTEMDKLLGKEAYTTATQRSL</sequence>
<dbReference type="Gene3D" id="1.20.1050.10">
    <property type="match status" value="1"/>
</dbReference>
<accession>A0A0A9YLS4</accession>